<dbReference type="InterPro" id="IPR021109">
    <property type="entry name" value="Peptidase_aspartic_dom_sf"/>
</dbReference>
<dbReference type="InterPro" id="IPR041577">
    <property type="entry name" value="RT_RNaseH_2"/>
</dbReference>
<dbReference type="CDD" id="cd09279">
    <property type="entry name" value="RNase_HI_like"/>
    <property type="match status" value="1"/>
</dbReference>
<evidence type="ECO:0000256" key="5">
    <source>
        <dbReference type="ARBA" id="ARBA00023268"/>
    </source>
</evidence>
<dbReference type="PROSITE" id="PS50994">
    <property type="entry name" value="INTEGRASE"/>
    <property type="match status" value="1"/>
</dbReference>
<keyword evidence="2" id="KW-0548">Nucleotidyltransferase</keyword>
<dbReference type="Gene3D" id="3.30.420.10">
    <property type="entry name" value="Ribonuclease H-like superfamily/Ribonuclease H"/>
    <property type="match status" value="2"/>
</dbReference>
<accession>A0A5B6U2U9</accession>
<evidence type="ECO:0000256" key="2">
    <source>
        <dbReference type="ARBA" id="ARBA00022695"/>
    </source>
</evidence>
<keyword evidence="4" id="KW-0378">Hydrolase</keyword>
<evidence type="ECO:0000313" key="9">
    <source>
        <dbReference type="Proteomes" id="UP000325315"/>
    </source>
</evidence>
<dbReference type="InterPro" id="IPR036397">
    <property type="entry name" value="RNaseH_sf"/>
</dbReference>
<dbReference type="CDD" id="cd00303">
    <property type="entry name" value="retropepsin_like"/>
    <property type="match status" value="1"/>
</dbReference>
<dbReference type="Proteomes" id="UP000325315">
    <property type="component" value="Unassembled WGS sequence"/>
</dbReference>
<evidence type="ECO:0000256" key="1">
    <source>
        <dbReference type="ARBA" id="ARBA00022679"/>
    </source>
</evidence>
<keyword evidence="3" id="KW-0540">Nuclease</keyword>
<keyword evidence="1" id="KW-0808">Transferase</keyword>
<evidence type="ECO:0000256" key="6">
    <source>
        <dbReference type="SAM" id="MobiDB-lite"/>
    </source>
</evidence>
<organism evidence="8 9">
    <name type="scientific">Gossypium australe</name>
    <dbReference type="NCBI Taxonomy" id="47621"/>
    <lineage>
        <taxon>Eukaryota</taxon>
        <taxon>Viridiplantae</taxon>
        <taxon>Streptophyta</taxon>
        <taxon>Embryophyta</taxon>
        <taxon>Tracheophyta</taxon>
        <taxon>Spermatophyta</taxon>
        <taxon>Magnoliopsida</taxon>
        <taxon>eudicotyledons</taxon>
        <taxon>Gunneridae</taxon>
        <taxon>Pentapetalae</taxon>
        <taxon>rosids</taxon>
        <taxon>malvids</taxon>
        <taxon>Malvales</taxon>
        <taxon>Malvaceae</taxon>
        <taxon>Malvoideae</taxon>
        <taxon>Gossypium</taxon>
    </lineage>
</organism>
<gene>
    <name evidence="8" type="ORF">EPI10_034373</name>
</gene>
<dbReference type="Pfam" id="PF17919">
    <property type="entry name" value="RT_RNaseH_2"/>
    <property type="match status" value="1"/>
</dbReference>
<dbReference type="PANTHER" id="PTHR37984:SF5">
    <property type="entry name" value="PROTEIN NYNRIN-LIKE"/>
    <property type="match status" value="1"/>
</dbReference>
<dbReference type="GO" id="GO:0004519">
    <property type="term" value="F:endonuclease activity"/>
    <property type="evidence" value="ECO:0007669"/>
    <property type="project" value="UniProtKB-KW"/>
</dbReference>
<dbReference type="Gene3D" id="3.30.70.270">
    <property type="match status" value="2"/>
</dbReference>
<dbReference type="OrthoDB" id="101614at2759"/>
<dbReference type="Gene3D" id="3.10.10.10">
    <property type="entry name" value="HIV Type 1 Reverse Transcriptase, subunit A, domain 1"/>
    <property type="match status" value="1"/>
</dbReference>
<dbReference type="GO" id="GO:0015074">
    <property type="term" value="P:DNA integration"/>
    <property type="evidence" value="ECO:0007669"/>
    <property type="project" value="InterPro"/>
</dbReference>
<dbReference type="InterPro" id="IPR001584">
    <property type="entry name" value="Integrase_cat-core"/>
</dbReference>
<dbReference type="Pfam" id="PF00665">
    <property type="entry name" value="rve"/>
    <property type="match status" value="1"/>
</dbReference>
<comment type="caution">
    <text evidence="8">The sequence shown here is derived from an EMBL/GenBank/DDBJ whole genome shotgun (WGS) entry which is preliminary data.</text>
</comment>
<dbReference type="FunFam" id="3.30.420.10:FF:000032">
    <property type="entry name" value="Retrovirus-related Pol polyprotein from transposon 297-like Protein"/>
    <property type="match status" value="1"/>
</dbReference>
<feature type="region of interest" description="Disordered" evidence="6">
    <location>
        <begin position="1"/>
        <end position="81"/>
    </location>
</feature>
<dbReference type="GO" id="GO:0003676">
    <property type="term" value="F:nucleic acid binding"/>
    <property type="evidence" value="ECO:0007669"/>
    <property type="project" value="InterPro"/>
</dbReference>
<dbReference type="SUPFAM" id="SSF53098">
    <property type="entry name" value="Ribonuclease H-like"/>
    <property type="match status" value="1"/>
</dbReference>
<keyword evidence="4" id="KW-0255">Endonuclease</keyword>
<dbReference type="InterPro" id="IPR012337">
    <property type="entry name" value="RNaseH-like_sf"/>
</dbReference>
<dbReference type="PANTHER" id="PTHR37984">
    <property type="entry name" value="PROTEIN CBG26694"/>
    <property type="match status" value="1"/>
</dbReference>
<dbReference type="CDD" id="cd01647">
    <property type="entry name" value="RT_LTR"/>
    <property type="match status" value="1"/>
</dbReference>
<proteinExistence type="predicted"/>
<dbReference type="InterPro" id="IPR043502">
    <property type="entry name" value="DNA/RNA_pol_sf"/>
</dbReference>
<protein>
    <submittedName>
        <fullName evidence="8">Reverse transcriptase (RNA-dependent DNA polymerase) domain containing protein</fullName>
    </submittedName>
</protein>
<feature type="domain" description="Integrase catalytic" evidence="7">
    <location>
        <begin position="1037"/>
        <end position="1197"/>
    </location>
</feature>
<dbReference type="GO" id="GO:0003964">
    <property type="term" value="F:RNA-directed DNA polymerase activity"/>
    <property type="evidence" value="ECO:0007669"/>
    <property type="project" value="UniProtKB-KW"/>
</dbReference>
<reference evidence="9" key="1">
    <citation type="journal article" date="2019" name="Plant Biotechnol. J.">
        <title>Genome sequencing of the Australian wild diploid species Gossypium australe highlights disease resistance and delayed gland morphogenesis.</title>
        <authorList>
            <person name="Cai Y."/>
            <person name="Cai X."/>
            <person name="Wang Q."/>
            <person name="Wang P."/>
            <person name="Zhang Y."/>
            <person name="Cai C."/>
            <person name="Xu Y."/>
            <person name="Wang K."/>
            <person name="Zhou Z."/>
            <person name="Wang C."/>
            <person name="Geng S."/>
            <person name="Li B."/>
            <person name="Dong Q."/>
            <person name="Hou Y."/>
            <person name="Wang H."/>
            <person name="Ai P."/>
            <person name="Liu Z."/>
            <person name="Yi F."/>
            <person name="Sun M."/>
            <person name="An G."/>
            <person name="Cheng J."/>
            <person name="Zhang Y."/>
            <person name="Shi Q."/>
            <person name="Xie Y."/>
            <person name="Shi X."/>
            <person name="Chang Y."/>
            <person name="Huang F."/>
            <person name="Chen Y."/>
            <person name="Hong S."/>
            <person name="Mi L."/>
            <person name="Sun Q."/>
            <person name="Zhang L."/>
            <person name="Zhou B."/>
            <person name="Peng R."/>
            <person name="Zhang X."/>
            <person name="Liu F."/>
        </authorList>
    </citation>
    <scope>NUCLEOTIDE SEQUENCE [LARGE SCALE GENOMIC DNA]</scope>
    <source>
        <strain evidence="9">cv. PA1801</strain>
    </source>
</reference>
<name>A0A5B6U2U9_9ROSI</name>
<evidence type="ECO:0000259" key="7">
    <source>
        <dbReference type="PROSITE" id="PS50994"/>
    </source>
</evidence>
<dbReference type="InterPro" id="IPR050951">
    <property type="entry name" value="Retrovirus_Pol_polyprotein"/>
</dbReference>
<dbReference type="SUPFAM" id="SSF56672">
    <property type="entry name" value="DNA/RNA polymerases"/>
    <property type="match status" value="1"/>
</dbReference>
<dbReference type="InterPro" id="IPR043128">
    <property type="entry name" value="Rev_trsase/Diguanyl_cyclase"/>
</dbReference>
<dbReference type="Pfam" id="PF17921">
    <property type="entry name" value="Integrase_H2C2"/>
    <property type="match status" value="1"/>
</dbReference>
<dbReference type="InterPro" id="IPR041588">
    <property type="entry name" value="Integrase_H2C2"/>
</dbReference>
<evidence type="ECO:0000256" key="3">
    <source>
        <dbReference type="ARBA" id="ARBA00022722"/>
    </source>
</evidence>
<evidence type="ECO:0000313" key="8">
    <source>
        <dbReference type="EMBL" id="KAA3450612.1"/>
    </source>
</evidence>
<dbReference type="Gene3D" id="1.10.340.70">
    <property type="match status" value="1"/>
</dbReference>
<keyword evidence="9" id="KW-1185">Reference proteome</keyword>
<keyword evidence="8" id="KW-0695">RNA-directed DNA polymerase</keyword>
<dbReference type="SUPFAM" id="SSF50630">
    <property type="entry name" value="Acid proteases"/>
    <property type="match status" value="1"/>
</dbReference>
<keyword evidence="5" id="KW-0511">Multifunctional enzyme</keyword>
<sequence>MVNAVEPEEKGKMKVLTSKRAKQNGSVDPARQVTIEQIHKKEPRSNSRSEIGESSKPRLPHVFSSINGSVSKKKSYQRRKYEEEKRRYEEEMYREEQEEHCWNEGLKLPTWNNCPECNDRHDEYRQDTVNRRSVHERIGRYILVIIGVLRHMIIKQGREKKIMVIWQKGQWCPPGLRKSQKRRVQRLRNQELKQAGTRMKSIWRPKDRPDEHDPPAPTCMVCFLPNEFMAPANQIVQEEILPEMDEAEQLGLMAQLMLNKQATFDKPAKNRHMKPLYLRGFVNGKPLTKMFVDGGAAVNVMPYTTFRKLGMGPGDLTPTSIVLNDFAGNPSDTKGCVHVDLMIGSKTLLTTFFVIEGKGSYSLLLGRDWIHANCCIPSTMHQQLIQWIDDEVEIVQADDSISVANVEPAFWEYQGIDCFSGKDWGEGPVEPQFLMENPIDGTDGKLGRGFVSADKLEEVDIGDGDKPRPTFISANLDSVFKEKLVTLLKEYKDCFAWDYSEMPGLDRSIVEHRLPIKPGYKPYKQPPRKIYKEEVLADVKKEIERLLDANFIRPCKYADWISNIVPVYKKNGKMRVCIDFRDLNKATPMDGYPMPIADSLVDAAAGYKVLSFMDGNAGTIRFLWHWRIVKTAFRCPGHIGLFEWVVMTFGLKNAVIDHESHLADIRKTLECTRKHGLKMNPNKCAFGVSAGEFLGFLIHEGGIGVGKKSMKAIDEIVPPTNLKELQSLLGKINFKVLPTTENQKGSKFVWGDEQQKAFDEIKEYMKEPPVLVPPQLNKPFKLYVAADAQTIGSALIQEFEGEGKSLNRQKLSRGRLLLIITEHRDSSINLLNITPWVLFFDGSSCDKGGGAGEVFEFAIPIQFTVTNNQAEYEALLKGLQYLKEARAIAVEIFGDSELVIKQLSVILQHIPRGDNEEANRLAQSASGYRENQEYLPLMTVLSGVIWQKVIGEKKLPIIWKIHPRRFLEDSGKEDSEVHDGLCGAHQSAYRMKWVIRRTGYYWPTMLEDCFEYYKGCQDCQKFGNIQRVPASALNPIIKPWPFRGWGIDLIGQINPPSSKGHKFVLLATDYFTKWVEAIPLRKVASENMIEFVKEHIIYRFGIPQTITTDQGTQFTSSEFRDFAESMGIKLLNSSPYYAQANGQAEASNKIMIKIIQKKIDQKPRKWHSVLNEALWAYRMAPHGSTKTSPYELVYGHHAVLPWEKDLSSKDYNDLMMDELEDLHMIRLKALENIEKNKVRIAKYYNKKVKVKQFAEGDLVWKAYCRLVLNTVHSVNGPQIGKALSEWLDACLEMHTF</sequence>
<dbReference type="Gene3D" id="2.40.70.10">
    <property type="entry name" value="Acid Proteases"/>
    <property type="match status" value="1"/>
</dbReference>
<evidence type="ECO:0000256" key="4">
    <source>
        <dbReference type="ARBA" id="ARBA00022759"/>
    </source>
</evidence>
<feature type="compositionally biased region" description="Basic and acidic residues" evidence="6">
    <location>
        <begin position="37"/>
        <end position="56"/>
    </location>
</feature>
<dbReference type="EMBL" id="SMMG02000125">
    <property type="protein sequence ID" value="KAA3450612.1"/>
    <property type="molecule type" value="Genomic_DNA"/>
</dbReference>